<keyword evidence="7 22" id="KW-0963">Cytoplasm</keyword>
<reference evidence="28" key="3">
    <citation type="submission" date="2024-03" db="EMBL/GenBank/DDBJ databases">
        <title>The Genome Sequence of Enterococcus sp. DIV0242b.</title>
        <authorList>
            <consortium name="The Broad Institute Genomics Platform"/>
            <consortium name="The Broad Institute Microbial Omics Core"/>
            <consortium name="The Broad Institute Genomic Center for Infectious Diseases"/>
            <person name="Earl A."/>
            <person name="Manson A."/>
            <person name="Gilmore M."/>
            <person name="Schwartman J."/>
            <person name="Shea T."/>
            <person name="Abouelleil A."/>
            <person name="Cao P."/>
            <person name="Chapman S."/>
            <person name="Cusick C."/>
            <person name="Young S."/>
            <person name="Neafsey D."/>
            <person name="Nusbaum C."/>
            <person name="Birren B."/>
        </authorList>
    </citation>
    <scope>NUCLEOTIDE SEQUENCE</scope>
    <source>
        <strain evidence="28">9E7_DIV0242</strain>
    </source>
</reference>
<evidence type="ECO:0000256" key="7">
    <source>
        <dbReference type="ARBA" id="ARBA00022490"/>
    </source>
</evidence>
<dbReference type="Gene3D" id="3.30.470.20">
    <property type="entry name" value="ATP-grasp fold, B domain"/>
    <property type="match status" value="1"/>
</dbReference>
<feature type="domain" description="ATP-grasp" evidence="26">
    <location>
        <begin position="138"/>
        <end position="343"/>
    </location>
</feature>
<dbReference type="InterPro" id="IPR013815">
    <property type="entry name" value="ATP_grasp_subdomain_1"/>
</dbReference>
<dbReference type="InterPro" id="IPR011127">
    <property type="entry name" value="Dala_Dala_lig_N"/>
</dbReference>
<dbReference type="NCBIfam" id="NF002528">
    <property type="entry name" value="PRK01966.1-4"/>
    <property type="match status" value="1"/>
</dbReference>
<dbReference type="InterPro" id="IPR005905">
    <property type="entry name" value="D_ala_D_ala"/>
</dbReference>
<dbReference type="Gene3D" id="3.40.50.20">
    <property type="match status" value="1"/>
</dbReference>
<feature type="binding site" evidence="24">
    <location>
        <position position="310"/>
    </location>
    <ligand>
        <name>Mg(2+)</name>
        <dbReference type="ChEBI" id="CHEBI:18420"/>
        <label>1</label>
    </ligand>
</feature>
<evidence type="ECO:0000313" key="27">
    <source>
        <dbReference type="EMBL" id="OTP13529.1"/>
    </source>
</evidence>
<evidence type="ECO:0000259" key="26">
    <source>
        <dbReference type="PROSITE" id="PS50975"/>
    </source>
</evidence>
<sequence length="362" mass="41138">MKIVLLYGGKSEEHEVSILSAFSILKAVYYNYYQVQLVYISKEGQWVKGPLLTEAPEDETVLHLTWNPQGEESESDDFTGKVITPCEIKEEDSIVFPILHGPNGEDGTIQGFLETMDIPYVGTGVLASATAMDKIMTKYLLQTVGIPQVPFVPVLENQWKENPKQIFEKCEGSLIYPMYIKPANMGSSVGISKAENRTELQYGLKEAYKYDSRVIVEQGIEAREIEVAILGNEDVRTTSAGEIVKDVEFYDYNSKYIDNKITMQIPAEIPAEVHQEARKYAKKAYMVLDGSGLSRCDFFLTSKNELFLNELNTMPGFTQFSMYPLLWENMGLKYSDLIEELIQLALNRYKQRRQTTLDESVQ</sequence>
<evidence type="ECO:0000256" key="14">
    <source>
        <dbReference type="ARBA" id="ARBA00022984"/>
    </source>
</evidence>
<feature type="binding site" evidence="24">
    <location>
        <position position="297"/>
    </location>
    <ligand>
        <name>Mg(2+)</name>
        <dbReference type="ChEBI" id="CHEBI:18420"/>
        <label>1</label>
    </ligand>
</feature>
<feature type="binding site" evidence="24">
    <location>
        <position position="312"/>
    </location>
    <ligand>
        <name>Mg(2+)</name>
        <dbReference type="ChEBI" id="CHEBI:18420"/>
        <label>2</label>
    </ligand>
</feature>
<dbReference type="RefSeq" id="WP_086350017.1">
    <property type="nucleotide sequence ID" value="NZ_CP147247.1"/>
</dbReference>
<dbReference type="InterPro" id="IPR016185">
    <property type="entry name" value="PreATP-grasp_dom_sf"/>
</dbReference>
<dbReference type="NCBIfam" id="TIGR01205">
    <property type="entry name" value="D_ala_D_alaTIGR"/>
    <property type="match status" value="1"/>
</dbReference>
<keyword evidence="9 24" id="KW-0479">Metal-binding</keyword>
<dbReference type="SUPFAM" id="SSF52440">
    <property type="entry name" value="PreATP-grasp domain"/>
    <property type="match status" value="1"/>
</dbReference>
<reference evidence="27" key="1">
    <citation type="submission" date="2017-05" db="EMBL/GenBank/DDBJ databases">
        <title>The Genome Sequence of Enterococcus sp. 9E7_DIV0242.</title>
        <authorList>
            <consortium name="The Broad Institute Genomics Platform"/>
            <consortium name="The Broad Institute Genomic Center for Infectious Diseases"/>
            <person name="Earl A."/>
            <person name="Manson A."/>
            <person name="Schwartman J."/>
            <person name="Gilmore M."/>
            <person name="Abouelleil A."/>
            <person name="Cao P."/>
            <person name="Chapman S."/>
            <person name="Cusick C."/>
            <person name="Shea T."/>
            <person name="Young S."/>
            <person name="Neafsey D."/>
            <person name="Nusbaum C."/>
            <person name="Birren B."/>
        </authorList>
    </citation>
    <scope>NUCLEOTIDE SEQUENCE [LARGE SCALE GENOMIC DNA]</scope>
    <source>
        <strain evidence="27">9E7_DIV0242</strain>
    </source>
</reference>
<dbReference type="GO" id="GO:0005829">
    <property type="term" value="C:cytosol"/>
    <property type="evidence" value="ECO:0007669"/>
    <property type="project" value="TreeGrafter"/>
</dbReference>
<comment type="pathway">
    <text evidence="18">Glycan biosynthesis.</text>
</comment>
<dbReference type="Pfam" id="PF01820">
    <property type="entry name" value="Dala_Dala_lig_N"/>
    <property type="match status" value="1"/>
</dbReference>
<evidence type="ECO:0000256" key="8">
    <source>
        <dbReference type="ARBA" id="ARBA00022598"/>
    </source>
</evidence>
<comment type="function">
    <text evidence="2 22">Cell wall formation.</text>
</comment>
<evidence type="ECO:0000256" key="23">
    <source>
        <dbReference type="PIRSR" id="PIRSR039102-1"/>
    </source>
</evidence>
<keyword evidence="16 22" id="KW-0961">Cell wall biogenesis/degradation</keyword>
<reference evidence="28" key="2">
    <citation type="submission" date="2017-05" db="EMBL/GenBank/DDBJ databases">
        <authorList>
            <consortium name="The Broad Institute Genomics Platform"/>
            <consortium name="The Broad Institute Genomic Center for Infectious Diseases"/>
            <person name="Earl A."/>
            <person name="Manson A."/>
            <person name="Schwartman J."/>
            <person name="Gilmore M."/>
            <person name="Abouelleil A."/>
            <person name="Cao P."/>
            <person name="Chapman S."/>
            <person name="Cusick C."/>
            <person name="Shea T."/>
            <person name="Young S."/>
            <person name="Neafsey D."/>
            <person name="Nusbaum C."/>
            <person name="Birren B."/>
        </authorList>
    </citation>
    <scope>NUCLEOTIDE SEQUENCE</scope>
    <source>
        <strain evidence="28">9E7_DIV0242</strain>
    </source>
</reference>
<evidence type="ECO:0000256" key="5">
    <source>
        <dbReference type="ARBA" id="ARBA00010871"/>
    </source>
</evidence>
<evidence type="ECO:0000256" key="21">
    <source>
        <dbReference type="ARBA" id="ARBA00077154"/>
    </source>
</evidence>
<keyword evidence="15 24" id="KW-0464">Manganese</keyword>
<keyword evidence="12 24" id="KW-0460">Magnesium</keyword>
<accession>A0A242K3E6</accession>
<evidence type="ECO:0000256" key="24">
    <source>
        <dbReference type="PIRSR" id="PIRSR039102-3"/>
    </source>
</evidence>
<gene>
    <name evidence="22" type="primary">ddl</name>
    <name evidence="28" type="ORF">A5888_001810</name>
    <name evidence="27" type="ORF">A5888_003007</name>
</gene>
<feature type="binding site" evidence="24">
    <location>
        <position position="310"/>
    </location>
    <ligand>
        <name>Mg(2+)</name>
        <dbReference type="ChEBI" id="CHEBI:18420"/>
        <label>2</label>
    </ligand>
</feature>
<evidence type="ECO:0000256" key="16">
    <source>
        <dbReference type="ARBA" id="ARBA00023316"/>
    </source>
</evidence>
<keyword evidence="8 22" id="KW-0436">Ligase</keyword>
<comment type="pathway">
    <text evidence="4 22">Cell wall biogenesis; peptidoglycan biosynthesis.</text>
</comment>
<dbReference type="NCBIfam" id="NF002526">
    <property type="entry name" value="PRK01966.1-2"/>
    <property type="match status" value="1"/>
</dbReference>
<dbReference type="NCBIfam" id="NF002529">
    <property type="entry name" value="PRK01966.1-5"/>
    <property type="match status" value="1"/>
</dbReference>
<dbReference type="PANTHER" id="PTHR23132:SF25">
    <property type="entry name" value="D-ALANINE--D-ALANINE LIGASE A"/>
    <property type="match status" value="1"/>
</dbReference>
<dbReference type="PIRSF" id="PIRSF039102">
    <property type="entry name" value="Ddl/VanB"/>
    <property type="match status" value="1"/>
</dbReference>
<dbReference type="Pfam" id="PF07478">
    <property type="entry name" value="Dala_Dala_lig_C"/>
    <property type="match status" value="1"/>
</dbReference>
<proteinExistence type="inferred from homology"/>
<dbReference type="GO" id="GO:0071555">
    <property type="term" value="P:cell wall organization"/>
    <property type="evidence" value="ECO:0007669"/>
    <property type="project" value="UniProtKB-KW"/>
</dbReference>
<comment type="catalytic activity">
    <reaction evidence="17 22">
        <text>2 D-alanine + ATP = D-alanyl-D-alanine + ADP + phosphate + H(+)</text>
        <dbReference type="Rhea" id="RHEA:11224"/>
        <dbReference type="ChEBI" id="CHEBI:15378"/>
        <dbReference type="ChEBI" id="CHEBI:30616"/>
        <dbReference type="ChEBI" id="CHEBI:43474"/>
        <dbReference type="ChEBI" id="CHEBI:57416"/>
        <dbReference type="ChEBI" id="CHEBI:57822"/>
        <dbReference type="ChEBI" id="CHEBI:456216"/>
        <dbReference type="EC" id="6.3.2.4"/>
    </reaction>
</comment>
<comment type="subcellular location">
    <subcellularLocation>
        <location evidence="3 22">Cytoplasm</location>
    </subcellularLocation>
</comment>
<feature type="active site" evidence="23">
    <location>
        <position position="13"/>
    </location>
</feature>
<evidence type="ECO:0000256" key="4">
    <source>
        <dbReference type="ARBA" id="ARBA00004752"/>
    </source>
</evidence>
<feature type="active site" evidence="23">
    <location>
        <position position="187"/>
    </location>
</feature>
<evidence type="ECO:0000256" key="1">
    <source>
        <dbReference type="ARBA" id="ARBA00001936"/>
    </source>
</evidence>
<dbReference type="GO" id="GO:0005524">
    <property type="term" value="F:ATP binding"/>
    <property type="evidence" value="ECO:0007669"/>
    <property type="project" value="UniProtKB-UniRule"/>
</dbReference>
<evidence type="ECO:0000256" key="12">
    <source>
        <dbReference type="ARBA" id="ARBA00022842"/>
    </source>
</evidence>
<dbReference type="InterPro" id="IPR011761">
    <property type="entry name" value="ATP-grasp"/>
</dbReference>
<dbReference type="EMBL" id="CP147247">
    <property type="protein sequence ID" value="WYJ90082.1"/>
    <property type="molecule type" value="Genomic_DNA"/>
</dbReference>
<evidence type="ECO:0000256" key="25">
    <source>
        <dbReference type="PROSITE-ProRule" id="PRU00409"/>
    </source>
</evidence>
<protein>
    <recommendedName>
        <fullName evidence="19 22">D-alanine--D-alanine ligase</fullName>
        <ecNumber evidence="6 22">6.3.2.4</ecNumber>
    </recommendedName>
    <alternativeName>
        <fullName evidence="21 22">D-Ala-D-Ala ligase</fullName>
    </alternativeName>
    <alternativeName>
        <fullName evidence="20 22">D-alanylalanine synthetase</fullName>
    </alternativeName>
</protein>
<dbReference type="AlphaFoldDB" id="A0A242K3E6"/>
<dbReference type="PANTHER" id="PTHR23132">
    <property type="entry name" value="D-ALANINE--D-ALANINE LIGASE"/>
    <property type="match status" value="1"/>
</dbReference>
<evidence type="ECO:0000256" key="10">
    <source>
        <dbReference type="ARBA" id="ARBA00022741"/>
    </source>
</evidence>
<evidence type="ECO:0000256" key="18">
    <source>
        <dbReference type="ARBA" id="ARBA00060592"/>
    </source>
</evidence>
<dbReference type="FunFam" id="3.30.1490.20:FF:000007">
    <property type="entry name" value="D-alanine--D-alanine ligase"/>
    <property type="match status" value="1"/>
</dbReference>
<evidence type="ECO:0000256" key="2">
    <source>
        <dbReference type="ARBA" id="ARBA00003921"/>
    </source>
</evidence>
<dbReference type="Gene3D" id="3.30.1490.20">
    <property type="entry name" value="ATP-grasp fold, A domain"/>
    <property type="match status" value="1"/>
</dbReference>
<comment type="cofactor">
    <cofactor evidence="24">
        <name>Mg(2+)</name>
        <dbReference type="ChEBI" id="CHEBI:18420"/>
    </cofactor>
    <cofactor evidence="24">
        <name>Mn(2+)</name>
        <dbReference type="ChEBI" id="CHEBI:29035"/>
    </cofactor>
    <text evidence="24">Binds 2 magnesium or manganese ions per subunit.</text>
</comment>
<evidence type="ECO:0000256" key="11">
    <source>
        <dbReference type="ARBA" id="ARBA00022840"/>
    </source>
</evidence>
<dbReference type="FunFam" id="3.30.470.20:FF:000008">
    <property type="entry name" value="D-alanine--D-alanine ligase"/>
    <property type="match status" value="1"/>
</dbReference>
<comment type="similarity">
    <text evidence="5 22">Belongs to the D-alanine--D-alanine ligase family.</text>
</comment>
<name>A0A242K3E6_9ENTE</name>
<organism evidence="27">
    <name type="scientific">Candidatus Enterococcus clewellii</name>
    <dbReference type="NCBI Taxonomy" id="1834193"/>
    <lineage>
        <taxon>Bacteria</taxon>
        <taxon>Bacillati</taxon>
        <taxon>Bacillota</taxon>
        <taxon>Bacilli</taxon>
        <taxon>Lactobacillales</taxon>
        <taxon>Enterococcaceae</taxon>
        <taxon>Enterococcus</taxon>
    </lineage>
</organism>
<dbReference type="GO" id="GO:0008716">
    <property type="term" value="F:D-alanine-D-alanine ligase activity"/>
    <property type="evidence" value="ECO:0007669"/>
    <property type="project" value="UniProtKB-UniRule"/>
</dbReference>
<evidence type="ECO:0000256" key="3">
    <source>
        <dbReference type="ARBA" id="ARBA00004496"/>
    </source>
</evidence>
<keyword evidence="14 22" id="KW-0573">Peptidoglycan synthesis</keyword>
<comment type="cofactor">
    <cofactor evidence="1">
        <name>Mn(2+)</name>
        <dbReference type="ChEBI" id="CHEBI:29035"/>
    </cofactor>
</comment>
<evidence type="ECO:0000256" key="6">
    <source>
        <dbReference type="ARBA" id="ARBA00012216"/>
    </source>
</evidence>
<dbReference type="SUPFAM" id="SSF56059">
    <property type="entry name" value="Glutathione synthetase ATP-binding domain-like"/>
    <property type="match status" value="1"/>
</dbReference>
<evidence type="ECO:0000256" key="15">
    <source>
        <dbReference type="ARBA" id="ARBA00023211"/>
    </source>
</evidence>
<evidence type="ECO:0000256" key="13">
    <source>
        <dbReference type="ARBA" id="ARBA00022960"/>
    </source>
</evidence>
<dbReference type="PROSITE" id="PS50975">
    <property type="entry name" value="ATP_GRASP"/>
    <property type="match status" value="1"/>
</dbReference>
<evidence type="ECO:0000256" key="19">
    <source>
        <dbReference type="ARBA" id="ARBA00068427"/>
    </source>
</evidence>
<evidence type="ECO:0000256" key="17">
    <source>
        <dbReference type="ARBA" id="ARBA00047614"/>
    </source>
</evidence>
<dbReference type="OrthoDB" id="9813261at2"/>
<evidence type="ECO:0000256" key="9">
    <source>
        <dbReference type="ARBA" id="ARBA00022723"/>
    </source>
</evidence>
<evidence type="ECO:0000313" key="28">
    <source>
        <dbReference type="EMBL" id="WYJ90082.1"/>
    </source>
</evidence>
<dbReference type="PROSITE" id="PS00843">
    <property type="entry name" value="DALA_DALA_LIGASE_1"/>
    <property type="match status" value="1"/>
</dbReference>
<dbReference type="GO" id="GO:0009252">
    <property type="term" value="P:peptidoglycan biosynthetic process"/>
    <property type="evidence" value="ECO:0007669"/>
    <property type="project" value="UniProtKB-UniRule"/>
</dbReference>
<evidence type="ECO:0000313" key="29">
    <source>
        <dbReference type="Proteomes" id="UP000195141"/>
    </source>
</evidence>
<dbReference type="GO" id="GO:0008360">
    <property type="term" value="P:regulation of cell shape"/>
    <property type="evidence" value="ECO:0007669"/>
    <property type="project" value="UniProtKB-KW"/>
</dbReference>
<dbReference type="InterPro" id="IPR000291">
    <property type="entry name" value="D-Ala_lig_Van_CS"/>
</dbReference>
<dbReference type="PROSITE" id="PS00844">
    <property type="entry name" value="DALA_DALA_LIGASE_2"/>
    <property type="match status" value="1"/>
</dbReference>
<feature type="active site" evidence="23">
    <location>
        <position position="321"/>
    </location>
</feature>
<dbReference type="HAMAP" id="MF_00047">
    <property type="entry name" value="Dala_Dala_lig"/>
    <property type="match status" value="1"/>
</dbReference>
<keyword evidence="29" id="KW-1185">Reference proteome</keyword>
<evidence type="ECO:0000256" key="22">
    <source>
        <dbReference type="HAMAP-Rule" id="MF_00047"/>
    </source>
</evidence>
<dbReference type="GO" id="GO:0046872">
    <property type="term" value="F:metal ion binding"/>
    <property type="evidence" value="ECO:0007669"/>
    <property type="project" value="UniProtKB-KW"/>
</dbReference>
<dbReference type="UniPathway" id="UPA00219"/>
<keyword evidence="11 25" id="KW-0067">ATP-binding</keyword>
<dbReference type="EMBL" id="NGMM01000005">
    <property type="protein sequence ID" value="OTP13529.1"/>
    <property type="molecule type" value="Genomic_DNA"/>
</dbReference>
<keyword evidence="13 22" id="KW-0133">Cell shape</keyword>
<dbReference type="InterPro" id="IPR011095">
    <property type="entry name" value="Dala_Dala_lig_C"/>
</dbReference>
<evidence type="ECO:0000256" key="20">
    <source>
        <dbReference type="ARBA" id="ARBA00076288"/>
    </source>
</evidence>
<keyword evidence="10 25" id="KW-0547">Nucleotide-binding</keyword>
<dbReference type="Proteomes" id="UP000195141">
    <property type="component" value="Chromosome"/>
</dbReference>
<dbReference type="EC" id="6.3.2.4" evidence="6 22"/>